<keyword evidence="3" id="KW-0731">Sigma factor</keyword>
<dbReference type="SUPFAM" id="SSF88659">
    <property type="entry name" value="Sigma3 and sigma4 domains of RNA polymerase sigma factors"/>
    <property type="match status" value="1"/>
</dbReference>
<dbReference type="GO" id="GO:0016987">
    <property type="term" value="F:sigma factor activity"/>
    <property type="evidence" value="ECO:0007669"/>
    <property type="project" value="UniProtKB-KW"/>
</dbReference>
<dbReference type="Pfam" id="PF08281">
    <property type="entry name" value="Sigma70_r4_2"/>
    <property type="match status" value="1"/>
</dbReference>
<proteinExistence type="inferred from homology"/>
<dbReference type="InterPro" id="IPR013249">
    <property type="entry name" value="RNA_pol_sigma70_r4_t2"/>
</dbReference>
<dbReference type="NCBIfam" id="TIGR02937">
    <property type="entry name" value="sigma70-ECF"/>
    <property type="match status" value="1"/>
</dbReference>
<dbReference type="InterPro" id="IPR014284">
    <property type="entry name" value="RNA_pol_sigma-70_dom"/>
</dbReference>
<dbReference type="InterPro" id="IPR013325">
    <property type="entry name" value="RNA_pol_sigma_r2"/>
</dbReference>
<evidence type="ECO:0000256" key="2">
    <source>
        <dbReference type="ARBA" id="ARBA00023015"/>
    </source>
</evidence>
<dbReference type="AlphaFoldDB" id="A0A9D1DPK3"/>
<comment type="similarity">
    <text evidence="1">Belongs to the sigma-70 factor family. ECF subfamily.</text>
</comment>
<dbReference type="InterPro" id="IPR007627">
    <property type="entry name" value="RNA_pol_sigma70_r2"/>
</dbReference>
<evidence type="ECO:0000313" key="8">
    <source>
        <dbReference type="Proteomes" id="UP000886785"/>
    </source>
</evidence>
<dbReference type="Proteomes" id="UP000886785">
    <property type="component" value="Unassembled WGS sequence"/>
</dbReference>
<evidence type="ECO:0000256" key="3">
    <source>
        <dbReference type="ARBA" id="ARBA00023082"/>
    </source>
</evidence>
<evidence type="ECO:0000313" key="7">
    <source>
        <dbReference type="EMBL" id="HIR56593.1"/>
    </source>
</evidence>
<sequence>MILQVKRAQRGDTGAFAALIEENKMALRRIAHGFFESEEDVADVLQETVLNAFEHLPELKNARYFKTWLVRILINNCNSLYRENRRSVPFDELPETLPAAPPPCDLEFFEMLRSLPPDSRLIFQLYYGERFTTREIAGMLKMNESTVKSRLSRGKKQLREGLRFQGLA</sequence>
<evidence type="ECO:0000259" key="6">
    <source>
        <dbReference type="Pfam" id="PF08281"/>
    </source>
</evidence>
<feature type="domain" description="RNA polymerase sigma-70 region 2" evidence="5">
    <location>
        <begin position="19"/>
        <end position="86"/>
    </location>
</feature>
<reference evidence="7" key="1">
    <citation type="submission" date="2020-10" db="EMBL/GenBank/DDBJ databases">
        <authorList>
            <person name="Gilroy R."/>
        </authorList>
    </citation>
    <scope>NUCLEOTIDE SEQUENCE</scope>
    <source>
        <strain evidence="7">ChiSjej1B19-7085</strain>
    </source>
</reference>
<dbReference type="Gene3D" id="1.10.10.10">
    <property type="entry name" value="Winged helix-like DNA-binding domain superfamily/Winged helix DNA-binding domain"/>
    <property type="match status" value="1"/>
</dbReference>
<accession>A0A9D1DPK3</accession>
<dbReference type="InterPro" id="IPR036388">
    <property type="entry name" value="WH-like_DNA-bd_sf"/>
</dbReference>
<dbReference type="CDD" id="cd06171">
    <property type="entry name" value="Sigma70_r4"/>
    <property type="match status" value="1"/>
</dbReference>
<dbReference type="Gene3D" id="1.10.1740.10">
    <property type="match status" value="1"/>
</dbReference>
<name>A0A9D1DPK3_9FIRM</name>
<dbReference type="GO" id="GO:0003677">
    <property type="term" value="F:DNA binding"/>
    <property type="evidence" value="ECO:0007669"/>
    <property type="project" value="InterPro"/>
</dbReference>
<reference evidence="7" key="2">
    <citation type="journal article" date="2021" name="PeerJ">
        <title>Extensive microbial diversity within the chicken gut microbiome revealed by metagenomics and culture.</title>
        <authorList>
            <person name="Gilroy R."/>
            <person name="Ravi A."/>
            <person name="Getino M."/>
            <person name="Pursley I."/>
            <person name="Horton D.L."/>
            <person name="Alikhan N.F."/>
            <person name="Baker D."/>
            <person name="Gharbi K."/>
            <person name="Hall N."/>
            <person name="Watson M."/>
            <person name="Adriaenssens E.M."/>
            <person name="Foster-Nyarko E."/>
            <person name="Jarju S."/>
            <person name="Secka A."/>
            <person name="Antonio M."/>
            <person name="Oren A."/>
            <person name="Chaudhuri R.R."/>
            <person name="La Ragione R."/>
            <person name="Hildebrand F."/>
            <person name="Pallen M.J."/>
        </authorList>
    </citation>
    <scope>NUCLEOTIDE SEQUENCE</scope>
    <source>
        <strain evidence="7">ChiSjej1B19-7085</strain>
    </source>
</reference>
<keyword evidence="2" id="KW-0805">Transcription regulation</keyword>
<dbReference type="InterPro" id="IPR013324">
    <property type="entry name" value="RNA_pol_sigma_r3/r4-like"/>
</dbReference>
<evidence type="ECO:0000256" key="4">
    <source>
        <dbReference type="ARBA" id="ARBA00023163"/>
    </source>
</evidence>
<organism evidence="7 8">
    <name type="scientific">Candidatus Gallacutalibacter pullicola</name>
    <dbReference type="NCBI Taxonomy" id="2840830"/>
    <lineage>
        <taxon>Bacteria</taxon>
        <taxon>Bacillati</taxon>
        <taxon>Bacillota</taxon>
        <taxon>Clostridia</taxon>
        <taxon>Eubacteriales</taxon>
        <taxon>Candidatus Gallacutalibacter</taxon>
    </lineage>
</organism>
<feature type="domain" description="RNA polymerase sigma factor 70 region 4 type 2" evidence="6">
    <location>
        <begin position="108"/>
        <end position="158"/>
    </location>
</feature>
<dbReference type="SUPFAM" id="SSF88946">
    <property type="entry name" value="Sigma2 domain of RNA polymerase sigma factors"/>
    <property type="match status" value="1"/>
</dbReference>
<gene>
    <name evidence="7" type="ORF">IAA54_02910</name>
</gene>
<comment type="caution">
    <text evidence="7">The sequence shown here is derived from an EMBL/GenBank/DDBJ whole genome shotgun (WGS) entry which is preliminary data.</text>
</comment>
<evidence type="ECO:0000259" key="5">
    <source>
        <dbReference type="Pfam" id="PF04542"/>
    </source>
</evidence>
<dbReference type="EMBL" id="DVHF01000036">
    <property type="protein sequence ID" value="HIR56593.1"/>
    <property type="molecule type" value="Genomic_DNA"/>
</dbReference>
<evidence type="ECO:0000256" key="1">
    <source>
        <dbReference type="ARBA" id="ARBA00010641"/>
    </source>
</evidence>
<dbReference type="InterPro" id="IPR039425">
    <property type="entry name" value="RNA_pol_sigma-70-like"/>
</dbReference>
<dbReference type="Pfam" id="PF04542">
    <property type="entry name" value="Sigma70_r2"/>
    <property type="match status" value="1"/>
</dbReference>
<dbReference type="PANTHER" id="PTHR43133:SF51">
    <property type="entry name" value="RNA POLYMERASE SIGMA FACTOR"/>
    <property type="match status" value="1"/>
</dbReference>
<dbReference type="PANTHER" id="PTHR43133">
    <property type="entry name" value="RNA POLYMERASE ECF-TYPE SIGMA FACTO"/>
    <property type="match status" value="1"/>
</dbReference>
<protein>
    <submittedName>
        <fullName evidence="7">Sigma-70 family RNA polymerase sigma factor</fullName>
    </submittedName>
</protein>
<keyword evidence="4" id="KW-0804">Transcription</keyword>
<dbReference type="GO" id="GO:0006352">
    <property type="term" value="P:DNA-templated transcription initiation"/>
    <property type="evidence" value="ECO:0007669"/>
    <property type="project" value="InterPro"/>
</dbReference>